<keyword evidence="2" id="KW-1185">Reference proteome</keyword>
<reference evidence="1 2" key="1">
    <citation type="submission" date="2024-04" db="EMBL/GenBank/DDBJ databases">
        <title>Tritrichomonas musculus Genome.</title>
        <authorList>
            <person name="Alves-Ferreira E."/>
            <person name="Grigg M."/>
            <person name="Lorenzi H."/>
            <person name="Galac M."/>
        </authorList>
    </citation>
    <scope>NUCLEOTIDE SEQUENCE [LARGE SCALE GENOMIC DNA]</scope>
    <source>
        <strain evidence="1 2">EAF2021</strain>
    </source>
</reference>
<dbReference type="PANTHER" id="PTHR31975:SF1">
    <property type="entry name" value="BUD SITE SELECTION PROTEIN 7-RELATED"/>
    <property type="match status" value="1"/>
</dbReference>
<dbReference type="Proteomes" id="UP001470230">
    <property type="component" value="Unassembled WGS sequence"/>
</dbReference>
<evidence type="ECO:0000313" key="1">
    <source>
        <dbReference type="EMBL" id="KAK8853983.1"/>
    </source>
</evidence>
<dbReference type="PANTHER" id="PTHR31975">
    <property type="entry name" value="BUD SITE SELECTION PROTEIN 7-RELATED"/>
    <property type="match status" value="1"/>
</dbReference>
<dbReference type="InterPro" id="IPR011990">
    <property type="entry name" value="TPR-like_helical_dom_sf"/>
</dbReference>
<dbReference type="InterPro" id="IPR015374">
    <property type="entry name" value="ChAPs"/>
</dbReference>
<name>A0ABR2HWF8_9EUKA</name>
<protein>
    <submittedName>
        <fullName evidence="1">Bud site selection protein</fullName>
    </submittedName>
</protein>
<dbReference type="EMBL" id="JAPFFF010000021">
    <property type="protein sequence ID" value="KAK8853983.1"/>
    <property type="molecule type" value="Genomic_DNA"/>
</dbReference>
<sequence>MLTIQGLYEIYGQNLAMDRKSMMDRGYIGLGPDDLISLTKEESGFFFSTKTSHFYHFTNGFNLDSPAIFCAYFSDIIRQQQKSKKNNDFKITKGRLFSYNSFSKRDVVITAYNPGQCESKTIDDNFEEIPVNDEIWKQLRISSLLRFFRGSQPLQSSLFETNWTDTPALISQPGGKLTIEDFKYIVQYHEVSNDLQTALSFALLCSLSFSKINVFIQQNYIKYPQLLSKILNLIPKKTVFGKYVYQNLVEPIYQMVPDDVETAIQLTSYYLDHDNLNKSLSYTSLLKASIVSNPKSGCCLSRICVAQKNYYDSLIFLNVVGNVLTNMGISIPVFAQKYKISRPPNTIQYGPIIYESQLLDSPISGPTYLFFTEIARLINSIGEEEFMKMIQKMNSKSNNQIQQNIPTQFSSDQLKNTKKKAKVKDINKNDCLYLYDPGIECDKLSAGEFKNIPFSDFLYKTSLQVIKSIKLRNDILEGLQKQSNLSQILLLGYKLCDKKLIEFAIKNIDEKTASVSYLNEIILMKLSIDGQFKVLEKIPKIKGLEKNSFLQGNAFPLIASLYKAIQKNNLSFQKKEELNSQS</sequence>
<proteinExistence type="predicted"/>
<organism evidence="1 2">
    <name type="scientific">Tritrichomonas musculus</name>
    <dbReference type="NCBI Taxonomy" id="1915356"/>
    <lineage>
        <taxon>Eukaryota</taxon>
        <taxon>Metamonada</taxon>
        <taxon>Parabasalia</taxon>
        <taxon>Tritrichomonadida</taxon>
        <taxon>Tritrichomonadidae</taxon>
        <taxon>Tritrichomonas</taxon>
    </lineage>
</organism>
<dbReference type="Pfam" id="PF09295">
    <property type="entry name" value="ChAPs"/>
    <property type="match status" value="1"/>
</dbReference>
<accession>A0ABR2HWF8</accession>
<dbReference type="Gene3D" id="1.25.40.10">
    <property type="entry name" value="Tetratricopeptide repeat domain"/>
    <property type="match status" value="1"/>
</dbReference>
<evidence type="ECO:0000313" key="2">
    <source>
        <dbReference type="Proteomes" id="UP001470230"/>
    </source>
</evidence>
<comment type="caution">
    <text evidence="1">The sequence shown here is derived from an EMBL/GenBank/DDBJ whole genome shotgun (WGS) entry which is preliminary data.</text>
</comment>
<gene>
    <name evidence="1" type="ORF">M9Y10_016532</name>
</gene>